<protein>
    <submittedName>
        <fullName evidence="2">Uncharacterized protein</fullName>
    </submittedName>
</protein>
<accession>A0AAW1R5Z1</accession>
<evidence type="ECO:0000313" key="3">
    <source>
        <dbReference type="Proteomes" id="UP001489004"/>
    </source>
</evidence>
<keyword evidence="1" id="KW-0472">Membrane</keyword>
<gene>
    <name evidence="2" type="ORF">WJX72_003698</name>
</gene>
<reference evidence="2 3" key="1">
    <citation type="journal article" date="2024" name="Nat. Commun.">
        <title>Phylogenomics reveals the evolutionary origins of lichenization in chlorophyte algae.</title>
        <authorList>
            <person name="Puginier C."/>
            <person name="Libourel C."/>
            <person name="Otte J."/>
            <person name="Skaloud P."/>
            <person name="Haon M."/>
            <person name="Grisel S."/>
            <person name="Petersen M."/>
            <person name="Berrin J.G."/>
            <person name="Delaux P.M."/>
            <person name="Dal Grande F."/>
            <person name="Keller J."/>
        </authorList>
    </citation>
    <scope>NUCLEOTIDE SEQUENCE [LARGE SCALE GENOMIC DNA]</scope>
    <source>
        <strain evidence="2 3">SAG 2043</strain>
    </source>
</reference>
<comment type="caution">
    <text evidence="2">The sequence shown here is derived from an EMBL/GenBank/DDBJ whole genome shotgun (WGS) entry which is preliminary data.</text>
</comment>
<dbReference type="Proteomes" id="UP001489004">
    <property type="component" value="Unassembled WGS sequence"/>
</dbReference>
<evidence type="ECO:0000313" key="2">
    <source>
        <dbReference type="EMBL" id="KAK9829062.1"/>
    </source>
</evidence>
<organism evidence="2 3">
    <name type="scientific">[Myrmecia] bisecta</name>
    <dbReference type="NCBI Taxonomy" id="41462"/>
    <lineage>
        <taxon>Eukaryota</taxon>
        <taxon>Viridiplantae</taxon>
        <taxon>Chlorophyta</taxon>
        <taxon>core chlorophytes</taxon>
        <taxon>Trebouxiophyceae</taxon>
        <taxon>Trebouxiales</taxon>
        <taxon>Trebouxiaceae</taxon>
        <taxon>Myrmecia</taxon>
    </lineage>
</organism>
<sequence length="112" mass="11380">MSAGDLVFKGTASLLGLATVATGVWFGASLIKGFSYYSQMGPTKPGEQAKQAEAQVTLRLSGAAGAQAALDSTCDLAQWIVDADCYSGASVALGHAPARPANCVQYSCSQAC</sequence>
<keyword evidence="1" id="KW-0812">Transmembrane</keyword>
<proteinExistence type="predicted"/>
<name>A0AAW1R5Z1_9CHLO</name>
<dbReference type="EMBL" id="JALJOR010000001">
    <property type="protein sequence ID" value="KAK9829062.1"/>
    <property type="molecule type" value="Genomic_DNA"/>
</dbReference>
<evidence type="ECO:0000256" key="1">
    <source>
        <dbReference type="SAM" id="Phobius"/>
    </source>
</evidence>
<feature type="transmembrane region" description="Helical" evidence="1">
    <location>
        <begin position="12"/>
        <end position="31"/>
    </location>
</feature>
<keyword evidence="3" id="KW-1185">Reference proteome</keyword>
<dbReference type="AlphaFoldDB" id="A0AAW1R5Z1"/>
<keyword evidence="1" id="KW-1133">Transmembrane helix</keyword>